<dbReference type="Proteomes" id="UP000036947">
    <property type="component" value="Unassembled WGS sequence"/>
</dbReference>
<keyword evidence="3" id="KW-1185">Reference proteome</keyword>
<protein>
    <submittedName>
        <fullName evidence="2">Uncharacterized protein</fullName>
    </submittedName>
</protein>
<accession>A0A0L0MZS8</accession>
<dbReference type="AlphaFoldDB" id="A0A0L0MZS8"/>
<gene>
    <name evidence="2" type="ORF">TOPH_08076</name>
</gene>
<feature type="compositionally biased region" description="Basic and acidic residues" evidence="1">
    <location>
        <begin position="137"/>
        <end position="146"/>
    </location>
</feature>
<evidence type="ECO:0000256" key="1">
    <source>
        <dbReference type="SAM" id="MobiDB-lite"/>
    </source>
</evidence>
<dbReference type="OrthoDB" id="4923338at2759"/>
<evidence type="ECO:0000313" key="2">
    <source>
        <dbReference type="EMBL" id="KND87279.1"/>
    </source>
</evidence>
<proteinExistence type="predicted"/>
<sequence length="309" mass="33986">MRWPGYLHARDASTLARLSREKDTLATLLLRPGWRSAVSQWGLAELLAHRVICREPAKRLPFFNNFSRDLGTTHGCIADLLKGPASIDALKTSSEYQIVRRYQPDSLGYVWAALLPFVRPGPEETSPPAASPPSTPEQKRERKATERYGGIVSYDPADLGSSPQRPATSLSNSSFSSAGYMEKLEASLLEDATIRLAASCFIRCVLNYAQPVDRLGPFLEFRDERLSYSYKLGDKFVHAIDDGGTQVFGKATSAPRQVVLLEGKRTFHKIVNGEAVVADELLAQMVREALALTLETNSGGMKKGVSPTE</sequence>
<dbReference type="STRING" id="1163406.A0A0L0MZS8"/>
<organism evidence="2 3">
    <name type="scientific">Tolypocladium ophioglossoides (strain CBS 100239)</name>
    <name type="common">Snaketongue truffleclub</name>
    <name type="synonym">Elaphocordyceps ophioglossoides</name>
    <dbReference type="NCBI Taxonomy" id="1163406"/>
    <lineage>
        <taxon>Eukaryota</taxon>
        <taxon>Fungi</taxon>
        <taxon>Dikarya</taxon>
        <taxon>Ascomycota</taxon>
        <taxon>Pezizomycotina</taxon>
        <taxon>Sordariomycetes</taxon>
        <taxon>Hypocreomycetidae</taxon>
        <taxon>Hypocreales</taxon>
        <taxon>Ophiocordycipitaceae</taxon>
        <taxon>Tolypocladium</taxon>
    </lineage>
</organism>
<evidence type="ECO:0000313" key="3">
    <source>
        <dbReference type="Proteomes" id="UP000036947"/>
    </source>
</evidence>
<name>A0A0L0MZS8_TOLOC</name>
<comment type="caution">
    <text evidence="2">The sequence shown here is derived from an EMBL/GenBank/DDBJ whole genome shotgun (WGS) entry which is preliminary data.</text>
</comment>
<feature type="region of interest" description="Disordered" evidence="1">
    <location>
        <begin position="122"/>
        <end position="174"/>
    </location>
</feature>
<dbReference type="EMBL" id="LFRF01000039">
    <property type="protein sequence ID" value="KND87279.1"/>
    <property type="molecule type" value="Genomic_DNA"/>
</dbReference>
<reference evidence="2 3" key="1">
    <citation type="journal article" date="2015" name="BMC Genomics">
        <title>The genome of the truffle-parasite Tolypocladium ophioglossoides and the evolution of antifungal peptaibiotics.</title>
        <authorList>
            <person name="Quandt C.A."/>
            <person name="Bushley K.E."/>
            <person name="Spatafora J.W."/>
        </authorList>
    </citation>
    <scope>NUCLEOTIDE SEQUENCE [LARGE SCALE GENOMIC DNA]</scope>
    <source>
        <strain evidence="2 3">CBS 100239</strain>
    </source>
</reference>